<feature type="compositionally biased region" description="Polar residues" evidence="2">
    <location>
        <begin position="1830"/>
        <end position="1839"/>
    </location>
</feature>
<feature type="compositionally biased region" description="Acidic residues" evidence="2">
    <location>
        <begin position="33"/>
        <end position="42"/>
    </location>
</feature>
<feature type="compositionally biased region" description="Low complexity" evidence="2">
    <location>
        <begin position="140"/>
        <end position="153"/>
    </location>
</feature>
<keyword evidence="1" id="KW-0175">Coiled coil</keyword>
<feature type="compositionally biased region" description="Polar residues" evidence="2">
    <location>
        <begin position="301"/>
        <end position="316"/>
    </location>
</feature>
<reference evidence="5" key="1">
    <citation type="journal article" date="2020" name="Stud. Mycol.">
        <title>101 Dothideomycetes genomes: A test case for predicting lifestyles and emergence of pathogens.</title>
        <authorList>
            <person name="Haridas S."/>
            <person name="Albert R."/>
            <person name="Binder M."/>
            <person name="Bloem J."/>
            <person name="LaButti K."/>
            <person name="Salamov A."/>
            <person name="Andreopoulos B."/>
            <person name="Baker S."/>
            <person name="Barry K."/>
            <person name="Bills G."/>
            <person name="Bluhm B."/>
            <person name="Cannon C."/>
            <person name="Castanera R."/>
            <person name="Culley D."/>
            <person name="Daum C."/>
            <person name="Ezra D."/>
            <person name="Gonzalez J."/>
            <person name="Henrissat B."/>
            <person name="Kuo A."/>
            <person name="Liang C."/>
            <person name="Lipzen A."/>
            <person name="Lutzoni F."/>
            <person name="Magnuson J."/>
            <person name="Mondo S."/>
            <person name="Nolan M."/>
            <person name="Ohm R."/>
            <person name="Pangilinan J."/>
            <person name="Park H.-J."/>
            <person name="Ramirez L."/>
            <person name="Alfaro M."/>
            <person name="Sun H."/>
            <person name="Tritt A."/>
            <person name="Yoshinaga Y."/>
            <person name="Zwiers L.-H."/>
            <person name="Turgeon B."/>
            <person name="Goodwin S."/>
            <person name="Spatafora J."/>
            <person name="Crous P."/>
            <person name="Grigoriev I."/>
        </authorList>
    </citation>
    <scope>NUCLEOTIDE SEQUENCE [LARGE SCALE GENOMIC DNA]</scope>
    <source>
        <strain evidence="5">CBS 304.66</strain>
    </source>
</reference>
<feature type="region of interest" description="Disordered" evidence="2">
    <location>
        <begin position="1710"/>
        <end position="1779"/>
    </location>
</feature>
<evidence type="ECO:0000313" key="4">
    <source>
        <dbReference type="EMBL" id="KAF2259196.1"/>
    </source>
</evidence>
<dbReference type="SUPFAM" id="SSF48065">
    <property type="entry name" value="DBL homology domain (DH-domain)"/>
    <property type="match status" value="1"/>
</dbReference>
<feature type="compositionally biased region" description="Low complexity" evidence="2">
    <location>
        <begin position="283"/>
        <end position="294"/>
    </location>
</feature>
<evidence type="ECO:0000313" key="5">
    <source>
        <dbReference type="Proteomes" id="UP000800093"/>
    </source>
</evidence>
<dbReference type="GO" id="GO:0032955">
    <property type="term" value="P:regulation of division septum assembly"/>
    <property type="evidence" value="ECO:0007669"/>
    <property type="project" value="TreeGrafter"/>
</dbReference>
<name>A0A9P4N5A3_9PLEO</name>
<dbReference type="GO" id="GO:0031991">
    <property type="term" value="P:regulation of actomyosin contractile ring contraction"/>
    <property type="evidence" value="ECO:0007669"/>
    <property type="project" value="TreeGrafter"/>
</dbReference>
<dbReference type="Proteomes" id="UP000800093">
    <property type="component" value="Unassembled WGS sequence"/>
</dbReference>
<dbReference type="Pfam" id="PF00621">
    <property type="entry name" value="RhoGEF"/>
    <property type="match status" value="1"/>
</dbReference>
<feature type="region of interest" description="Disordered" evidence="2">
    <location>
        <begin position="1248"/>
        <end position="1274"/>
    </location>
</feature>
<dbReference type="SUPFAM" id="SSF103657">
    <property type="entry name" value="BAR/IMD domain-like"/>
    <property type="match status" value="1"/>
</dbReference>
<feature type="compositionally biased region" description="Basic and acidic residues" evidence="2">
    <location>
        <begin position="585"/>
        <end position="609"/>
    </location>
</feature>
<feature type="compositionally biased region" description="Low complexity" evidence="2">
    <location>
        <begin position="341"/>
        <end position="356"/>
    </location>
</feature>
<dbReference type="InterPro" id="IPR035899">
    <property type="entry name" value="DBL_dom_sf"/>
</dbReference>
<feature type="compositionally biased region" description="Polar residues" evidence="2">
    <location>
        <begin position="260"/>
        <end position="269"/>
    </location>
</feature>
<feature type="compositionally biased region" description="Polar residues" evidence="2">
    <location>
        <begin position="377"/>
        <end position="390"/>
    </location>
</feature>
<gene>
    <name evidence="4" type="ORF">CC78DRAFT_537309</name>
</gene>
<evidence type="ECO:0000256" key="2">
    <source>
        <dbReference type="SAM" id="MobiDB-lite"/>
    </source>
</evidence>
<proteinExistence type="predicted"/>
<dbReference type="InterPro" id="IPR051492">
    <property type="entry name" value="Dynamin-Rho_GEF"/>
</dbReference>
<evidence type="ECO:0000259" key="3">
    <source>
        <dbReference type="PROSITE" id="PS50010"/>
    </source>
</evidence>
<feature type="region of interest" description="Disordered" evidence="2">
    <location>
        <begin position="30"/>
        <end position="390"/>
    </location>
</feature>
<dbReference type="OrthoDB" id="10256089at2759"/>
<feature type="compositionally biased region" description="Polar residues" evidence="2">
    <location>
        <begin position="88"/>
        <end position="111"/>
    </location>
</feature>
<feature type="compositionally biased region" description="Basic and acidic residues" evidence="2">
    <location>
        <begin position="467"/>
        <end position="479"/>
    </location>
</feature>
<dbReference type="EMBL" id="ML986718">
    <property type="protein sequence ID" value="KAF2259196.1"/>
    <property type="molecule type" value="Genomic_DNA"/>
</dbReference>
<feature type="region of interest" description="Disordered" evidence="2">
    <location>
        <begin position="1793"/>
        <end position="1844"/>
    </location>
</feature>
<feature type="domain" description="DH" evidence="3">
    <location>
        <begin position="1178"/>
        <end position="1411"/>
    </location>
</feature>
<feature type="compositionally biased region" description="Polar residues" evidence="2">
    <location>
        <begin position="206"/>
        <end position="231"/>
    </location>
</feature>
<dbReference type="PANTHER" id="PTHR22834:SF20">
    <property type="entry name" value="SH3 DOMAIN-CONTAINING PROTEIN"/>
    <property type="match status" value="1"/>
</dbReference>
<dbReference type="PANTHER" id="PTHR22834">
    <property type="entry name" value="NUCLEAR FUSION PROTEIN FUS2"/>
    <property type="match status" value="1"/>
</dbReference>
<dbReference type="CDD" id="cd07589">
    <property type="entry name" value="BAR_DNMBP"/>
    <property type="match status" value="1"/>
</dbReference>
<feature type="compositionally biased region" description="Low complexity" evidence="2">
    <location>
        <begin position="1768"/>
        <end position="1779"/>
    </location>
</feature>
<dbReference type="Gene3D" id="1.20.1270.60">
    <property type="entry name" value="Arfaptin homology (AH) domain/BAR domain"/>
    <property type="match status" value="1"/>
</dbReference>
<dbReference type="SMART" id="SM00325">
    <property type="entry name" value="RhoGEF"/>
    <property type="match status" value="1"/>
</dbReference>
<organism evidence="4 5">
    <name type="scientific">Lojkania enalia</name>
    <dbReference type="NCBI Taxonomy" id="147567"/>
    <lineage>
        <taxon>Eukaryota</taxon>
        <taxon>Fungi</taxon>
        <taxon>Dikarya</taxon>
        <taxon>Ascomycota</taxon>
        <taxon>Pezizomycotina</taxon>
        <taxon>Dothideomycetes</taxon>
        <taxon>Pleosporomycetidae</taxon>
        <taxon>Pleosporales</taxon>
        <taxon>Pleosporales incertae sedis</taxon>
        <taxon>Lojkania</taxon>
    </lineage>
</organism>
<feature type="region of interest" description="Disordered" evidence="2">
    <location>
        <begin position="988"/>
        <end position="1031"/>
    </location>
</feature>
<dbReference type="GO" id="GO:0005085">
    <property type="term" value="F:guanyl-nucleotide exchange factor activity"/>
    <property type="evidence" value="ECO:0007669"/>
    <property type="project" value="InterPro"/>
</dbReference>
<dbReference type="GO" id="GO:0005737">
    <property type="term" value="C:cytoplasm"/>
    <property type="evidence" value="ECO:0007669"/>
    <property type="project" value="TreeGrafter"/>
</dbReference>
<feature type="region of interest" description="Disordered" evidence="2">
    <location>
        <begin position="460"/>
        <end position="493"/>
    </location>
</feature>
<keyword evidence="5" id="KW-1185">Reference proteome</keyword>
<feature type="region of interest" description="Disordered" evidence="2">
    <location>
        <begin position="923"/>
        <end position="965"/>
    </location>
</feature>
<feature type="region of interest" description="Disordered" evidence="2">
    <location>
        <begin position="539"/>
        <end position="662"/>
    </location>
</feature>
<comment type="caution">
    <text evidence="4">The sequence shown here is derived from an EMBL/GenBank/DDBJ whole genome shotgun (WGS) entry which is preliminary data.</text>
</comment>
<dbReference type="InterPro" id="IPR000219">
    <property type="entry name" value="DH_dom"/>
</dbReference>
<sequence>MGEPDHHRMHNYAFHPRVVNWVESTSLAQFDGPSDDVPEPDPDAFYRSSVSYPGDTQLISLETDMTTTRQRQQTSNGAARSVPKPSMRSVSGPATSTLPSTRQTAQLSGNRPTVRDLAQKFNQTPSAESSPNSRVRLMKASPSPRAVASSPNPHQASSTSSPSRLTKEASYGPHKFSNLKPRERPQPAPASPASVRRVHGSRPSLDGQTTPSRRKLSSPTRSHAQPASSVRQPFFGEVVGEHDAVTPGYGIPSFEAPPQESASGISPTADSPAMKLVPGYFHSSSQPQNSPNVSVHHHARSASNTTDMSTGGTQPTQPLQPNRRPSPPSRIPVATRRRSLTSDSGSSTKSSKNGSSRAGGTYNKRSPVRTHRKPVGSENTIPYKSNGSVQPTYLPAASYRGYQSHTKAAKAVANGKSLTAVINAPPPPTSPRLRNSRERQLLPQDDGKPKVVHAGEHASANYFEETEGLKEQEEPDVSRLENTNEPFPLDTKPGQTVEVLVTGDLSEPLSATTMDSELSRLEQDAAFSIAHKEPLTIHTTSLPIPQQSEPPSSTTDFEYEESPVLGMPGSFMMTPPLAQDTPRVQAEEEHGKDESPQNVRENDNEKETEMGNSNANVDASMKMDMEGELLQARTFQPPQLATNKGLPGTAEAPHDTPHNAPSEFAVSESIPIMLGADEPQGGMPRSRPSPRVTIGAHKWRAEPLDASGTISYLEEEEDSPIDPFSRRETLHPDDSASVAFYRRADGRSSDWAPPVPPLPTSGRLTMDSEAYSVINKVLNMYHGSAIVTPQLAYESQQQVQSVSPIIAQHRDWGSKEATETYLARLLSDANISEDRSASNGVSNERLDSSSSHRVPSLSLPGVDEDPAEDEHVGTAIIFPPESRRYSRGSRGSNTTSWEDGSRADSSSASISRDYVTGALAATARPQPSTYAPHPPPKDWHYSGHGSPSYTVGETPRASSERSGASFGSLLPEIESAGEGLGLSLLAGQQQTQAPPPRPAYSPPPPPIPPSIDRATAPYTPSVYHIQPPSSVVPQAPFPGLKDEMCYKGKAHDRFLDDGDEIPLLPRIAYREMANTAPEQPPRAPPAASNGQPAKLSSDERHAEESSHSTEGAETVNGAGPADESQSANDGQPTDGALPGSGAQSGDNGVLDTSILSDPADGGVTGESSASAVDPALMKRYNIIYELIKTEKIYTDDLRVVVVLFIESARSMDIITDEEQRILFSNISEICIFSANFWDELRRSIKPILQTKPRPPKQSDKPAQAPKDTDDDRASSVATQSYDWDEYEHLNEENYQQITIGACIQAHLKRIETLYTTYILNHDRANSLLTTKIEAKDWKLLGWQMACMQNSTGLTDAWDLNSLLVKPTQRLMKYPLLLGELGKVTPPDHPDFAALEAARKELIEISFRINEAKKRQDNLRAASQELAKKEQEKGKRPLEVRLGKNILNAITGKSQKAKPPIEEAAIFNDEDYTYQAQRFGGHFFQIQVVLRDVENYLEEIHNWMLHLNCMALNFVTVLDSAPTQYTEMASSWHRSAMSLLELQNVALEDHKQVIRVRVLKPLMEVWKLHSRPQKLMEQRKKGLQQYAKFKQALNKKEKIDPKLQDAADQFKIINDTLKLELPKLYDLTKKLVLQCEKSFIGYQRDWWKNCQKKMLPLLEVEPEYTTSLPYDLKAYRDRFYTDFMVPQGRVARLGICNRSLLMEMANFMSPIPGPVRSPEETSSRKSTQSKPSSRRTESISSDMSNHEDVRDARSRRSGGYAEQRANIPSTSSSMDTSGYSWKNIPMSQEYRRIAGPAPPITSNLQPSPTIGGPSAANRAMSPESDSDSSDVTVTQGNSGRNRMMGLDGVFDDSYMPPEMMDSAFLGPSHQSSTSISSRTSGIFNSALPMSDSPVQAEPSASSTDEPEVLFLAASLFEFNIAHDRREGGIPYLVYVPGEIFDVIGMKGELWLARNQDDESRTVGWIWEKHFARILPDES</sequence>
<protein>
    <recommendedName>
        <fullName evidence="3">DH domain-containing protein</fullName>
    </recommendedName>
</protein>
<dbReference type="InterPro" id="IPR027267">
    <property type="entry name" value="AH/BAR_dom_sf"/>
</dbReference>
<feature type="compositionally biased region" description="Polar residues" evidence="2">
    <location>
        <begin position="539"/>
        <end position="556"/>
    </location>
</feature>
<feature type="compositionally biased region" description="Basic and acidic residues" evidence="2">
    <location>
        <begin position="1096"/>
        <end position="1107"/>
    </location>
</feature>
<feature type="compositionally biased region" description="Polar residues" evidence="2">
    <location>
        <begin position="120"/>
        <end position="133"/>
    </location>
</feature>
<feature type="compositionally biased region" description="Polar residues" evidence="2">
    <location>
        <begin position="154"/>
        <end position="164"/>
    </location>
</feature>
<feature type="compositionally biased region" description="Basic and acidic residues" evidence="2">
    <location>
        <begin position="1743"/>
        <end position="1753"/>
    </location>
</feature>
<feature type="compositionally biased region" description="Polar residues" evidence="2">
    <location>
        <begin position="633"/>
        <end position="642"/>
    </location>
</feature>
<feature type="compositionally biased region" description="Pro residues" evidence="2">
    <location>
        <begin position="993"/>
        <end position="1009"/>
    </location>
</feature>
<accession>A0A9P4N5A3</accession>
<dbReference type="Gene3D" id="1.20.900.10">
    <property type="entry name" value="Dbl homology (DH) domain"/>
    <property type="match status" value="1"/>
</dbReference>
<evidence type="ECO:0000256" key="1">
    <source>
        <dbReference type="SAM" id="Coils"/>
    </source>
</evidence>
<dbReference type="CDD" id="cd00160">
    <property type="entry name" value="RhoGEF"/>
    <property type="match status" value="1"/>
</dbReference>
<dbReference type="PROSITE" id="PS50010">
    <property type="entry name" value="DH_2"/>
    <property type="match status" value="1"/>
</dbReference>
<feature type="coiled-coil region" evidence="1">
    <location>
        <begin position="1394"/>
        <end position="1431"/>
    </location>
</feature>
<feature type="region of interest" description="Disordered" evidence="2">
    <location>
        <begin position="833"/>
        <end position="910"/>
    </location>
</feature>
<feature type="region of interest" description="Disordered" evidence="2">
    <location>
        <begin position="1074"/>
        <end position="1169"/>
    </location>
</feature>
<feature type="compositionally biased region" description="Polar residues" evidence="2">
    <location>
        <begin position="945"/>
        <end position="962"/>
    </location>
</feature>
<feature type="compositionally biased region" description="Low complexity" evidence="2">
    <location>
        <begin position="848"/>
        <end position="859"/>
    </location>
</feature>